<feature type="transmembrane region" description="Helical" evidence="1">
    <location>
        <begin position="75"/>
        <end position="92"/>
    </location>
</feature>
<sequence>MGIHRVRLASIAPVLGPEVPLDPSRIHGLGRGTPCCSYDRLFSLQLEEGKILGSLRRFFLVGGWRGNLDDVIGRIRIFFDFISIFIIFIIIHCSDSQP</sequence>
<dbReference type="EMBL" id="KV878683">
    <property type="protein sequence ID" value="OJJ73018.1"/>
    <property type="molecule type" value="Genomic_DNA"/>
</dbReference>
<dbReference type="AlphaFoldDB" id="A0A1L9UMW6"/>
<reference evidence="3" key="1">
    <citation type="journal article" date="2017" name="Genome Biol.">
        <title>Comparative genomics reveals high biological diversity and specific adaptations in the industrially and medically important fungal genus Aspergillus.</title>
        <authorList>
            <person name="de Vries R.P."/>
            <person name="Riley R."/>
            <person name="Wiebenga A."/>
            <person name="Aguilar-Osorio G."/>
            <person name="Amillis S."/>
            <person name="Uchima C.A."/>
            <person name="Anderluh G."/>
            <person name="Asadollahi M."/>
            <person name="Askin M."/>
            <person name="Barry K."/>
            <person name="Battaglia E."/>
            <person name="Bayram O."/>
            <person name="Benocci T."/>
            <person name="Braus-Stromeyer S.A."/>
            <person name="Caldana C."/>
            <person name="Canovas D."/>
            <person name="Cerqueira G.C."/>
            <person name="Chen F."/>
            <person name="Chen W."/>
            <person name="Choi C."/>
            <person name="Clum A."/>
            <person name="Dos Santos R.A."/>
            <person name="Damasio A.R."/>
            <person name="Diallinas G."/>
            <person name="Emri T."/>
            <person name="Fekete E."/>
            <person name="Flipphi M."/>
            <person name="Freyberg S."/>
            <person name="Gallo A."/>
            <person name="Gournas C."/>
            <person name="Habgood R."/>
            <person name="Hainaut M."/>
            <person name="Harispe M.L."/>
            <person name="Henrissat B."/>
            <person name="Hilden K.S."/>
            <person name="Hope R."/>
            <person name="Hossain A."/>
            <person name="Karabika E."/>
            <person name="Karaffa L."/>
            <person name="Karanyi Z."/>
            <person name="Krasevec N."/>
            <person name="Kuo A."/>
            <person name="Kusch H."/>
            <person name="LaButti K."/>
            <person name="Lagendijk E.L."/>
            <person name="Lapidus A."/>
            <person name="Levasseur A."/>
            <person name="Lindquist E."/>
            <person name="Lipzen A."/>
            <person name="Logrieco A.F."/>
            <person name="MacCabe A."/>
            <person name="Maekelae M.R."/>
            <person name="Malavazi I."/>
            <person name="Melin P."/>
            <person name="Meyer V."/>
            <person name="Mielnichuk N."/>
            <person name="Miskei M."/>
            <person name="Molnar A.P."/>
            <person name="Mule G."/>
            <person name="Ngan C.Y."/>
            <person name="Orejas M."/>
            <person name="Orosz E."/>
            <person name="Ouedraogo J.P."/>
            <person name="Overkamp K.M."/>
            <person name="Park H.-S."/>
            <person name="Perrone G."/>
            <person name="Piumi F."/>
            <person name="Punt P.J."/>
            <person name="Ram A.F."/>
            <person name="Ramon A."/>
            <person name="Rauscher S."/>
            <person name="Record E."/>
            <person name="Riano-Pachon D.M."/>
            <person name="Robert V."/>
            <person name="Roehrig J."/>
            <person name="Ruller R."/>
            <person name="Salamov A."/>
            <person name="Salih N.S."/>
            <person name="Samson R.A."/>
            <person name="Sandor E."/>
            <person name="Sanguinetti M."/>
            <person name="Schuetze T."/>
            <person name="Sepcic K."/>
            <person name="Shelest E."/>
            <person name="Sherlock G."/>
            <person name="Sophianopoulou V."/>
            <person name="Squina F.M."/>
            <person name="Sun H."/>
            <person name="Susca A."/>
            <person name="Todd R.B."/>
            <person name="Tsang A."/>
            <person name="Unkles S.E."/>
            <person name="van de Wiele N."/>
            <person name="van Rossen-Uffink D."/>
            <person name="Oliveira J.V."/>
            <person name="Vesth T.C."/>
            <person name="Visser J."/>
            <person name="Yu J.-H."/>
            <person name="Zhou M."/>
            <person name="Andersen M.R."/>
            <person name="Archer D.B."/>
            <person name="Baker S.E."/>
            <person name="Benoit I."/>
            <person name="Brakhage A.A."/>
            <person name="Braus G.H."/>
            <person name="Fischer R."/>
            <person name="Frisvad J.C."/>
            <person name="Goldman G.H."/>
            <person name="Houbraken J."/>
            <person name="Oakley B."/>
            <person name="Pocsi I."/>
            <person name="Scazzocchio C."/>
            <person name="Seiboth B."/>
            <person name="vanKuyk P.A."/>
            <person name="Wortman J."/>
            <person name="Dyer P.S."/>
            <person name="Grigoriev I.V."/>
        </authorList>
    </citation>
    <scope>NUCLEOTIDE SEQUENCE [LARGE SCALE GENOMIC DNA]</scope>
    <source>
        <strain evidence="3">CBS 101740 / IMI 381727 / IBT 21946</strain>
    </source>
</reference>
<protein>
    <submittedName>
        <fullName evidence="2">Uncharacterized protein</fullName>
    </submittedName>
</protein>
<keyword evidence="1" id="KW-0812">Transmembrane</keyword>
<accession>A0A1L9UMW6</accession>
<evidence type="ECO:0000256" key="1">
    <source>
        <dbReference type="SAM" id="Phobius"/>
    </source>
</evidence>
<proteinExistence type="predicted"/>
<evidence type="ECO:0000313" key="2">
    <source>
        <dbReference type="EMBL" id="OJJ73018.1"/>
    </source>
</evidence>
<keyword evidence="3" id="KW-1185">Reference proteome</keyword>
<dbReference type="GeneID" id="93580020"/>
<keyword evidence="1" id="KW-1133">Transmembrane helix</keyword>
<evidence type="ECO:0000313" key="3">
    <source>
        <dbReference type="Proteomes" id="UP000184499"/>
    </source>
</evidence>
<dbReference type="VEuPathDB" id="FungiDB:ASPBRDRAFT_562875"/>
<organism evidence="2 3">
    <name type="scientific">Aspergillus brasiliensis (strain CBS 101740 / IMI 381727 / IBT 21946)</name>
    <dbReference type="NCBI Taxonomy" id="767769"/>
    <lineage>
        <taxon>Eukaryota</taxon>
        <taxon>Fungi</taxon>
        <taxon>Dikarya</taxon>
        <taxon>Ascomycota</taxon>
        <taxon>Pezizomycotina</taxon>
        <taxon>Eurotiomycetes</taxon>
        <taxon>Eurotiomycetidae</taxon>
        <taxon>Eurotiales</taxon>
        <taxon>Aspergillaceae</taxon>
        <taxon>Aspergillus</taxon>
        <taxon>Aspergillus subgen. Circumdati</taxon>
    </lineage>
</organism>
<gene>
    <name evidence="2" type="ORF">ASPBRDRAFT_562875</name>
</gene>
<dbReference type="RefSeq" id="XP_067480266.1">
    <property type="nucleotide sequence ID" value="XM_067627532.1"/>
</dbReference>
<name>A0A1L9UMW6_ASPBC</name>
<dbReference type="Proteomes" id="UP000184499">
    <property type="component" value="Unassembled WGS sequence"/>
</dbReference>
<keyword evidence="1" id="KW-0472">Membrane</keyword>